<evidence type="ECO:0000256" key="1">
    <source>
        <dbReference type="ARBA" id="ARBA00004123"/>
    </source>
</evidence>
<feature type="compositionally biased region" description="Basic and acidic residues" evidence="6">
    <location>
        <begin position="350"/>
        <end position="364"/>
    </location>
</feature>
<dbReference type="Pfam" id="PF14215">
    <property type="entry name" value="bHLH-MYC_N"/>
    <property type="match status" value="1"/>
</dbReference>
<dbReference type="CDD" id="cd11449">
    <property type="entry name" value="bHLH_AtAIB_like"/>
    <property type="match status" value="1"/>
</dbReference>
<dbReference type="SMR" id="A0A445HEL7"/>
<gene>
    <name evidence="8" type="ORF">D0Y65_036456</name>
</gene>
<feature type="region of interest" description="Disordered" evidence="6">
    <location>
        <begin position="325"/>
        <end position="364"/>
    </location>
</feature>
<dbReference type="PROSITE" id="PS50888">
    <property type="entry name" value="BHLH"/>
    <property type="match status" value="1"/>
</dbReference>
<dbReference type="InterPro" id="IPR025610">
    <property type="entry name" value="MYC/MYB_N"/>
</dbReference>
<dbReference type="SUPFAM" id="SSF47459">
    <property type="entry name" value="HLH, helix-loop-helix DNA-binding domain"/>
    <property type="match status" value="1"/>
</dbReference>
<evidence type="ECO:0000256" key="5">
    <source>
        <dbReference type="RuleBase" id="RU369104"/>
    </source>
</evidence>
<dbReference type="EMBL" id="QZWG01000013">
    <property type="protein sequence ID" value="RZB72123.1"/>
    <property type="molecule type" value="Genomic_DNA"/>
</dbReference>
<comment type="caution">
    <text evidence="8">The sequence shown here is derived from an EMBL/GenBank/DDBJ whole genome shotgun (WGS) entry which is preliminary data.</text>
</comment>
<dbReference type="Proteomes" id="UP000289340">
    <property type="component" value="Chromosome 13"/>
</dbReference>
<evidence type="ECO:0000256" key="6">
    <source>
        <dbReference type="SAM" id="MobiDB-lite"/>
    </source>
</evidence>
<keyword evidence="2 5" id="KW-0805">Transcription regulation</keyword>
<evidence type="ECO:0000256" key="3">
    <source>
        <dbReference type="ARBA" id="ARBA00023163"/>
    </source>
</evidence>
<keyword evidence="3 5" id="KW-0804">Transcription</keyword>
<dbReference type="InterPro" id="IPR036638">
    <property type="entry name" value="HLH_DNA-bd_sf"/>
</dbReference>
<reference evidence="8 9" key="1">
    <citation type="submission" date="2018-09" db="EMBL/GenBank/DDBJ databases">
        <title>A high-quality reference genome of wild soybean provides a powerful tool to mine soybean genomes.</title>
        <authorList>
            <person name="Xie M."/>
            <person name="Chung C.Y.L."/>
            <person name="Li M.-W."/>
            <person name="Wong F.-L."/>
            <person name="Chan T.-F."/>
            <person name="Lam H.-M."/>
        </authorList>
    </citation>
    <scope>NUCLEOTIDE SEQUENCE [LARGE SCALE GENOMIC DNA]</scope>
    <source>
        <strain evidence="9">cv. W05</strain>
        <tissue evidence="8">Hypocotyl of etiolated seedlings</tissue>
    </source>
</reference>
<proteinExistence type="predicted"/>
<dbReference type="GO" id="GO:0046983">
    <property type="term" value="F:protein dimerization activity"/>
    <property type="evidence" value="ECO:0007669"/>
    <property type="project" value="InterPro"/>
</dbReference>
<dbReference type="Pfam" id="PF00010">
    <property type="entry name" value="HLH"/>
    <property type="match status" value="1"/>
</dbReference>
<dbReference type="InterPro" id="IPR011598">
    <property type="entry name" value="bHLH_dom"/>
</dbReference>
<protein>
    <recommendedName>
        <fullName evidence="5">Transcription factor</fullName>
        <shortName evidence="5">bHLH transcription factor</shortName>
    </recommendedName>
    <alternativeName>
        <fullName evidence="5">Basic helix-loop-helix protein</fullName>
    </alternativeName>
</protein>
<evidence type="ECO:0000256" key="2">
    <source>
        <dbReference type="ARBA" id="ARBA00023015"/>
    </source>
</evidence>
<dbReference type="PANTHER" id="PTHR11514:SF53">
    <property type="entry name" value="TRANSCRIPTION FACTOR BHLH3"/>
    <property type="match status" value="1"/>
</dbReference>
<name>A0A445HEL7_GLYSO</name>
<dbReference type="FunFam" id="4.10.280.10:FF:000078">
    <property type="entry name" value="Transcription factor bHLH13"/>
    <property type="match status" value="1"/>
</dbReference>
<keyword evidence="4 5" id="KW-0539">Nucleus</keyword>
<accession>A0A445HEL7</accession>
<dbReference type="InterPro" id="IPR045084">
    <property type="entry name" value="AIB/MYC-like"/>
</dbReference>
<dbReference type="PANTHER" id="PTHR11514">
    <property type="entry name" value="MYC"/>
    <property type="match status" value="1"/>
</dbReference>
<evidence type="ECO:0000313" key="9">
    <source>
        <dbReference type="Proteomes" id="UP000289340"/>
    </source>
</evidence>
<dbReference type="Gramene" id="XM_028341813.1">
    <property type="protein sequence ID" value="XP_028197614.1"/>
    <property type="gene ID" value="LOC114382415"/>
</dbReference>
<evidence type="ECO:0000313" key="8">
    <source>
        <dbReference type="EMBL" id="RZB72123.1"/>
    </source>
</evidence>
<dbReference type="GO" id="GO:0000976">
    <property type="term" value="F:transcription cis-regulatory region binding"/>
    <property type="evidence" value="ECO:0007669"/>
    <property type="project" value="TreeGrafter"/>
</dbReference>
<sequence>MMGEKFCVNEEDKGVLESVLGAEAVAFFISALSNNVFSGVVAPSASTDPGLRQRLCQLVEGSKWNYAVFWQVAVLKSGGSALVWGDGHCSDPKGERNGVGKEDEQEVRKNVLQKLDACFGGSVSKEANYARLDRVSDLLMFYLSSMCYIFGFDSPCGPGSSFKSGKLIWASDAAGCLNQLESRSFMGKLAGLQTVVFVPLKSGVVELGSLEMVPEEHGVVEMVRTAFGESSPGQAKVFPKIFGHELSLGDTKSQSITISFSPKVEDDPGFTSDSYEVQALGVNHAYGNSSNGTLGVSNEGKMFPQLNQMMAGNFNAQGSGVPCLDLGNEDSSSIHADERKPRKRGRKPANGREEPLNHVEAERQRREKLNQRFYALRAVVPNISKMDKASLLGDAITFITDLQMKIKVLEAEKNMIHNQDQKLSLPDMDFQEREDETVVTVRCPLDIHPVSNVVKTFKEHQIVAQDSSVSTTDDKIIHTFSIRTEGGETAAIQLKEKLEASLSKNR</sequence>
<organism evidence="8 9">
    <name type="scientific">Glycine soja</name>
    <name type="common">Wild soybean</name>
    <dbReference type="NCBI Taxonomy" id="3848"/>
    <lineage>
        <taxon>Eukaryota</taxon>
        <taxon>Viridiplantae</taxon>
        <taxon>Streptophyta</taxon>
        <taxon>Embryophyta</taxon>
        <taxon>Tracheophyta</taxon>
        <taxon>Spermatophyta</taxon>
        <taxon>Magnoliopsida</taxon>
        <taxon>eudicotyledons</taxon>
        <taxon>Gunneridae</taxon>
        <taxon>Pentapetalae</taxon>
        <taxon>rosids</taxon>
        <taxon>fabids</taxon>
        <taxon>Fabales</taxon>
        <taxon>Fabaceae</taxon>
        <taxon>Papilionoideae</taxon>
        <taxon>50 kb inversion clade</taxon>
        <taxon>NPAAA clade</taxon>
        <taxon>indigoferoid/millettioid clade</taxon>
        <taxon>Phaseoleae</taxon>
        <taxon>Glycine</taxon>
        <taxon>Glycine subgen. Soja</taxon>
    </lineage>
</organism>
<dbReference type="SMART" id="SM00353">
    <property type="entry name" value="HLH"/>
    <property type="match status" value="1"/>
</dbReference>
<keyword evidence="9" id="KW-1185">Reference proteome</keyword>
<feature type="domain" description="BHLH" evidence="7">
    <location>
        <begin position="353"/>
        <end position="402"/>
    </location>
</feature>
<evidence type="ECO:0000256" key="4">
    <source>
        <dbReference type="ARBA" id="ARBA00023242"/>
    </source>
</evidence>
<dbReference type="GO" id="GO:0005634">
    <property type="term" value="C:nucleus"/>
    <property type="evidence" value="ECO:0007669"/>
    <property type="project" value="UniProtKB-SubCell"/>
</dbReference>
<comment type="subcellular location">
    <subcellularLocation>
        <location evidence="1 5">Nucleus</location>
    </subcellularLocation>
</comment>
<dbReference type="AlphaFoldDB" id="A0A445HEL7"/>
<evidence type="ECO:0000259" key="7">
    <source>
        <dbReference type="PROSITE" id="PS50888"/>
    </source>
</evidence>
<dbReference type="Gene3D" id="4.10.280.10">
    <property type="entry name" value="Helix-loop-helix DNA-binding domain"/>
    <property type="match status" value="1"/>
</dbReference>
<dbReference type="GO" id="GO:0003700">
    <property type="term" value="F:DNA-binding transcription factor activity"/>
    <property type="evidence" value="ECO:0007669"/>
    <property type="project" value="InterPro"/>
</dbReference>